<proteinExistence type="predicted"/>
<protein>
    <submittedName>
        <fullName evidence="2">VWFA domain-containing protein</fullName>
    </submittedName>
</protein>
<reference evidence="2" key="1">
    <citation type="submission" date="2016-11" db="UniProtKB">
        <authorList>
            <consortium name="WormBaseParasite"/>
        </authorList>
    </citation>
    <scope>IDENTIFICATION</scope>
    <source>
        <strain evidence="2">KR3021</strain>
    </source>
</reference>
<dbReference type="WBParaSite" id="RSKR_0000697300.1">
    <property type="protein sequence ID" value="RSKR_0000697300.1"/>
    <property type="gene ID" value="RSKR_0000697300"/>
</dbReference>
<accession>A0AC35U375</accession>
<evidence type="ECO:0000313" key="2">
    <source>
        <dbReference type="WBParaSite" id="RSKR_0000697300.1"/>
    </source>
</evidence>
<organism evidence="1 2">
    <name type="scientific">Rhabditophanes sp. KR3021</name>
    <dbReference type="NCBI Taxonomy" id="114890"/>
    <lineage>
        <taxon>Eukaryota</taxon>
        <taxon>Metazoa</taxon>
        <taxon>Ecdysozoa</taxon>
        <taxon>Nematoda</taxon>
        <taxon>Chromadorea</taxon>
        <taxon>Rhabditida</taxon>
        <taxon>Tylenchina</taxon>
        <taxon>Panagrolaimomorpha</taxon>
        <taxon>Strongyloidoidea</taxon>
        <taxon>Alloionematidae</taxon>
        <taxon>Rhabditophanes</taxon>
    </lineage>
</organism>
<sequence length="504" mass="56936">MKVLSLVVLLIFLVNGVDSVCKCAKLSKSKLKSTKEVSSINEPRDNVTSKACNPTACIYTLTAITKKGDPIIGGVIYNLKNFQKTNATLKFYNGKKAVGKYFFKISGKTNDTDKIVIPSSTGKYITISYSIDSKITKKFPTFIYYANLVKEKIISTTVSPTDNKLIKIEANEDEEGSILNGEELHGNVALILDMGSQNISKLLEIGSEIIKEITLDQSFYIEYYHFYLVLYKNGQVFRVNGLNTKEDLTSIVANMTENVDLKPDYQKINSLGVFLFDAFDKSKESENYQKVAIFVTDNNKFQPNYAKPIPSKPVNFFDMGDIHPVFINFNKDQTAQECYALRNILFSGTISNLVILHDYVTSSYLFESILTNGNRLCNLDQLFNDTSASNQSNFTFPVNDRKSNDCIYHKRYCNNMLFNIYCDKVNTALPIALQINFFDIETNIDTISIYNDAQDLITSISGHQVSNLKMDIFNSAYVKISFETDFKFVFYGGSLAFENCILRS</sequence>
<name>A0AC35U375_9BILA</name>
<evidence type="ECO:0000313" key="1">
    <source>
        <dbReference type="Proteomes" id="UP000095286"/>
    </source>
</evidence>
<dbReference type="Proteomes" id="UP000095286">
    <property type="component" value="Unplaced"/>
</dbReference>